<accession>A0A4R8DGA0</accession>
<gene>
    <name evidence="3" type="ORF">EDB95_3959</name>
</gene>
<keyword evidence="4" id="KW-1185">Reference proteome</keyword>
<feature type="signal peptide" evidence="1">
    <location>
        <begin position="1"/>
        <end position="18"/>
    </location>
</feature>
<dbReference type="EMBL" id="SODV01000002">
    <property type="protein sequence ID" value="TDW96136.1"/>
    <property type="molecule type" value="Genomic_DNA"/>
</dbReference>
<dbReference type="InterPro" id="IPR029068">
    <property type="entry name" value="Glyas_Bleomycin-R_OHBP_Dase"/>
</dbReference>
<evidence type="ECO:0000256" key="1">
    <source>
        <dbReference type="SAM" id="SignalP"/>
    </source>
</evidence>
<name>A0A4R8DGA0_9BACT</name>
<dbReference type="PANTHER" id="PTHR21366:SF22">
    <property type="entry name" value="VOC DOMAIN-CONTAINING PROTEIN"/>
    <property type="match status" value="1"/>
</dbReference>
<keyword evidence="1" id="KW-0732">Signal</keyword>
<organism evidence="3 4">
    <name type="scientific">Dinghuibacter silviterrae</name>
    <dbReference type="NCBI Taxonomy" id="1539049"/>
    <lineage>
        <taxon>Bacteria</taxon>
        <taxon>Pseudomonadati</taxon>
        <taxon>Bacteroidota</taxon>
        <taxon>Chitinophagia</taxon>
        <taxon>Chitinophagales</taxon>
        <taxon>Chitinophagaceae</taxon>
        <taxon>Dinghuibacter</taxon>
    </lineage>
</organism>
<dbReference type="OrthoDB" id="192739at2"/>
<evidence type="ECO:0000313" key="3">
    <source>
        <dbReference type="EMBL" id="TDW96136.1"/>
    </source>
</evidence>
<dbReference type="InterPro" id="IPR037523">
    <property type="entry name" value="VOC_core"/>
</dbReference>
<dbReference type="RefSeq" id="WP_133996132.1">
    <property type="nucleotide sequence ID" value="NZ_SODV01000002.1"/>
</dbReference>
<dbReference type="Pfam" id="PF00903">
    <property type="entry name" value="Glyoxalase"/>
    <property type="match status" value="1"/>
</dbReference>
<feature type="chain" id="PRO_5020533572" evidence="1">
    <location>
        <begin position="19"/>
        <end position="145"/>
    </location>
</feature>
<dbReference type="InterPro" id="IPR004360">
    <property type="entry name" value="Glyas_Fos-R_dOase_dom"/>
</dbReference>
<evidence type="ECO:0000259" key="2">
    <source>
        <dbReference type="PROSITE" id="PS51819"/>
    </source>
</evidence>
<dbReference type="AlphaFoldDB" id="A0A4R8DGA0"/>
<sequence>MRFPVAIAFLFLGSGLHAQVAHINHITVYGTDLKRASDFYHDVMGFDTIPEPFHDGRHTWFRIGPHQELHVVSGAKADEPHHVDVHMAFSVSDIADFAKRLDKAGVPYGGWNATDKKPTRRPDGVLQIYFQDPDGYWIEVNNDRF</sequence>
<evidence type="ECO:0000313" key="4">
    <source>
        <dbReference type="Proteomes" id="UP000294498"/>
    </source>
</evidence>
<dbReference type="PANTHER" id="PTHR21366">
    <property type="entry name" value="GLYOXALASE FAMILY PROTEIN"/>
    <property type="match status" value="1"/>
</dbReference>
<comment type="caution">
    <text evidence="3">The sequence shown here is derived from an EMBL/GenBank/DDBJ whole genome shotgun (WGS) entry which is preliminary data.</text>
</comment>
<protein>
    <submittedName>
        <fullName evidence="3">Lactoylglutathione lyase</fullName>
    </submittedName>
</protein>
<dbReference type="PROSITE" id="PS51819">
    <property type="entry name" value="VOC"/>
    <property type="match status" value="1"/>
</dbReference>
<keyword evidence="3" id="KW-0456">Lyase</keyword>
<dbReference type="Gene3D" id="3.10.180.10">
    <property type="entry name" value="2,3-Dihydroxybiphenyl 1,2-Dioxygenase, domain 1"/>
    <property type="match status" value="1"/>
</dbReference>
<dbReference type="SUPFAM" id="SSF54593">
    <property type="entry name" value="Glyoxalase/Bleomycin resistance protein/Dihydroxybiphenyl dioxygenase"/>
    <property type="match status" value="1"/>
</dbReference>
<feature type="domain" description="VOC" evidence="2">
    <location>
        <begin position="22"/>
        <end position="143"/>
    </location>
</feature>
<dbReference type="Proteomes" id="UP000294498">
    <property type="component" value="Unassembled WGS sequence"/>
</dbReference>
<reference evidence="3 4" key="1">
    <citation type="submission" date="2019-03" db="EMBL/GenBank/DDBJ databases">
        <title>Genomic Encyclopedia of Type Strains, Phase IV (KMG-IV): sequencing the most valuable type-strain genomes for metagenomic binning, comparative biology and taxonomic classification.</title>
        <authorList>
            <person name="Goeker M."/>
        </authorList>
    </citation>
    <scope>NUCLEOTIDE SEQUENCE [LARGE SCALE GENOMIC DNA]</scope>
    <source>
        <strain evidence="3 4">DSM 100059</strain>
    </source>
</reference>
<proteinExistence type="predicted"/>
<dbReference type="InterPro" id="IPR050383">
    <property type="entry name" value="GlyoxalaseI/FosfomycinResist"/>
</dbReference>
<dbReference type="GO" id="GO:0016829">
    <property type="term" value="F:lyase activity"/>
    <property type="evidence" value="ECO:0007669"/>
    <property type="project" value="UniProtKB-KW"/>
</dbReference>